<proteinExistence type="predicted"/>
<feature type="region of interest" description="Disordered" evidence="1">
    <location>
        <begin position="152"/>
        <end position="208"/>
    </location>
</feature>
<feature type="compositionally biased region" description="Acidic residues" evidence="1">
    <location>
        <begin position="64"/>
        <end position="109"/>
    </location>
</feature>
<feature type="compositionally biased region" description="Low complexity" evidence="1">
    <location>
        <begin position="587"/>
        <end position="599"/>
    </location>
</feature>
<feature type="compositionally biased region" description="Low complexity" evidence="1">
    <location>
        <begin position="539"/>
        <end position="552"/>
    </location>
</feature>
<dbReference type="Proteomes" id="UP000041254">
    <property type="component" value="Unassembled WGS sequence"/>
</dbReference>
<evidence type="ECO:0000256" key="1">
    <source>
        <dbReference type="SAM" id="MobiDB-lite"/>
    </source>
</evidence>
<feature type="region of interest" description="Disordered" evidence="1">
    <location>
        <begin position="1"/>
        <end position="131"/>
    </location>
</feature>
<sequence>MWTRTAEEPRRESPRDAGNNAEHPAPAAEPPAAAVAAAAAAGASPEARPMDVEHDGKEPHNSNDEEDEDMGDDNDNDNDEEEDDNDNDNDKEEEVDMGPEEEEEEEEEELTTRKKTRLKGGCPVYLGPLRSADGKPIVVSVRDALAEQYEGGAYEEVPERPEEKKLRELREQREALAQQLEREGKNKEQGGAEDAKRADKQELEAQRRLMQQEGWGMFGIGESRLQDVIASLEQRLNRTSMACDPTSYYRELRQGRVNKVDRDFIDDSEQVHELGFDLRAEFEEAEKDRRERAEKNGNKDNGGGQDNDDDEGTHSETDEELLYDPSDFIFRQGSSDEESDSEKAAADDFQRDIDSLGQLTVPLWQHFQQIDRMPFSTPTVQAFFADLSRDLQALEDTRDHLQHIKQKFGALAEAVLHETDVSVLALHWDKAGKSPARINVWRNLFHAVKHMCPDIKKRQFDRLWRIDYLSEKIKMGRVFREECEQHILSSELFGDDPTHRLELRQAFDDFRLRQQAATANAKAAPEAPPPHRPEGQGEGEASPPAAAAPAGAAGAGDGPVPMEIDGAASPEPSPSPRQDEASPQGSPTAAFPQTPTAAANKKRKEPALTASPLQCIGQWVVKLELIHRIIKDAYTALEGEDSREAARLQLEADAKGTFMQYLKKLLEPLGKMTDRPFALTNAMLKEHVQFLKKQFPPPKPARPKAKAKARTVRQGSRAAVGKRTHSGDDVLPGPAHDWRHVTLPSVAPLLPLTLPMQVEIDVVLTDGGQEAKLTDVWLTSLTASCDDVQVIVKDEQWCKGRPPETFDSLQEAYTAIQGAFRGVRGVDLALPDAIQPWKAFRLGGFPHWPLFDVCVLADLRHHGDDSQTDQQNIVLTRHELTGVPFVHKDGDTGPVMKLQLPRRVSGGGGGVGRPVPAKKHKKDWPAASGQYEEEPPFDPQDFVPVGPVESLSST</sequence>
<feature type="compositionally biased region" description="Acidic residues" evidence="1">
    <location>
        <begin position="306"/>
        <end position="322"/>
    </location>
</feature>
<evidence type="ECO:0000313" key="3">
    <source>
        <dbReference type="Proteomes" id="UP000041254"/>
    </source>
</evidence>
<feature type="region of interest" description="Disordered" evidence="1">
    <location>
        <begin position="285"/>
        <end position="325"/>
    </location>
</feature>
<dbReference type="VEuPathDB" id="CryptoDB:Vbra_7760"/>
<keyword evidence="3" id="KW-1185">Reference proteome</keyword>
<feature type="compositionally biased region" description="Basic and acidic residues" evidence="1">
    <location>
        <begin position="285"/>
        <end position="298"/>
    </location>
</feature>
<feature type="region of interest" description="Disordered" evidence="1">
    <location>
        <begin position="900"/>
        <end position="954"/>
    </location>
</feature>
<reference evidence="2 3" key="1">
    <citation type="submission" date="2014-11" db="EMBL/GenBank/DDBJ databases">
        <authorList>
            <person name="Zhu J."/>
            <person name="Qi W."/>
            <person name="Song R."/>
        </authorList>
    </citation>
    <scope>NUCLEOTIDE SEQUENCE [LARGE SCALE GENOMIC DNA]</scope>
</reference>
<gene>
    <name evidence="2" type="ORF">Vbra_7760</name>
</gene>
<feature type="compositionally biased region" description="Basic and acidic residues" evidence="1">
    <location>
        <begin position="48"/>
        <end position="63"/>
    </location>
</feature>
<protein>
    <submittedName>
        <fullName evidence="2">Uncharacterized protein</fullName>
    </submittedName>
</protein>
<organism evidence="2 3">
    <name type="scientific">Vitrella brassicaformis (strain CCMP3155)</name>
    <dbReference type="NCBI Taxonomy" id="1169540"/>
    <lineage>
        <taxon>Eukaryota</taxon>
        <taxon>Sar</taxon>
        <taxon>Alveolata</taxon>
        <taxon>Colpodellida</taxon>
        <taxon>Vitrellaceae</taxon>
        <taxon>Vitrella</taxon>
    </lineage>
</organism>
<feature type="region of interest" description="Disordered" evidence="1">
    <location>
        <begin position="713"/>
        <end position="733"/>
    </location>
</feature>
<evidence type="ECO:0000313" key="2">
    <source>
        <dbReference type="EMBL" id="CEL97885.1"/>
    </source>
</evidence>
<feature type="compositionally biased region" description="Low complexity" evidence="1">
    <location>
        <begin position="21"/>
        <end position="47"/>
    </location>
</feature>
<dbReference type="InParanoid" id="A0A0G4EKB1"/>
<name>A0A0G4EKB1_VITBC</name>
<feature type="compositionally biased region" description="Low complexity" evidence="1">
    <location>
        <begin position="516"/>
        <end position="525"/>
    </location>
</feature>
<accession>A0A0G4EKB1</accession>
<feature type="region of interest" description="Disordered" evidence="1">
    <location>
        <begin position="516"/>
        <end position="608"/>
    </location>
</feature>
<feature type="compositionally biased region" description="Basic and acidic residues" evidence="1">
    <location>
        <begin position="1"/>
        <end position="15"/>
    </location>
</feature>
<feature type="compositionally biased region" description="Basic and acidic residues" evidence="1">
    <location>
        <begin position="157"/>
        <end position="207"/>
    </location>
</feature>
<dbReference type="AlphaFoldDB" id="A0A0G4EKB1"/>
<dbReference type="EMBL" id="CDMY01000258">
    <property type="protein sequence ID" value="CEL97885.1"/>
    <property type="molecule type" value="Genomic_DNA"/>
</dbReference>
<dbReference type="STRING" id="1169540.A0A0G4EKB1"/>